<dbReference type="InterPro" id="IPR036085">
    <property type="entry name" value="PAZ_dom_sf"/>
</dbReference>
<feature type="non-terminal residue" evidence="2">
    <location>
        <position position="1"/>
    </location>
</feature>
<dbReference type="InterPro" id="IPR003100">
    <property type="entry name" value="PAZ_dom"/>
</dbReference>
<dbReference type="Proteomes" id="UP000663868">
    <property type="component" value="Unassembled WGS sequence"/>
</dbReference>
<evidence type="ECO:0000259" key="1">
    <source>
        <dbReference type="PROSITE" id="PS50821"/>
    </source>
</evidence>
<dbReference type="AlphaFoldDB" id="A0A820P2R6"/>
<dbReference type="Gene3D" id="2.170.260.10">
    <property type="entry name" value="paz domain"/>
    <property type="match status" value="1"/>
</dbReference>
<feature type="non-terminal residue" evidence="2">
    <location>
        <position position="160"/>
    </location>
</feature>
<gene>
    <name evidence="2" type="ORF">KXQ929_LOCUS50709</name>
</gene>
<dbReference type="PROSITE" id="PS50821">
    <property type="entry name" value="PAZ"/>
    <property type="match status" value="1"/>
</dbReference>
<sequence>LGESASTQTFEWNERDKNLITVEDFYMKKYGIELEYPSLPVVTMRNGSFLPMEFLGVEPVRVKRITDEQRAMVCQKSSLNPSDYYQSIISVRNNTEEQYFENDPFIAAWNLQIDPKMHITSARIIPPPTIIYNSRYQISPQNGSPPSVWQSTNIKFYHPT</sequence>
<dbReference type="CDD" id="cd02846">
    <property type="entry name" value="PAZ_argonaute_like"/>
    <property type="match status" value="1"/>
</dbReference>
<organism evidence="2 3">
    <name type="scientific">Adineta steineri</name>
    <dbReference type="NCBI Taxonomy" id="433720"/>
    <lineage>
        <taxon>Eukaryota</taxon>
        <taxon>Metazoa</taxon>
        <taxon>Spiralia</taxon>
        <taxon>Gnathifera</taxon>
        <taxon>Rotifera</taxon>
        <taxon>Eurotatoria</taxon>
        <taxon>Bdelloidea</taxon>
        <taxon>Adinetida</taxon>
        <taxon>Adinetidae</taxon>
        <taxon>Adineta</taxon>
    </lineage>
</organism>
<feature type="domain" description="PAZ" evidence="1">
    <location>
        <begin position="1"/>
        <end position="59"/>
    </location>
</feature>
<proteinExistence type="predicted"/>
<comment type="caution">
    <text evidence="2">The sequence shown here is derived from an EMBL/GenBank/DDBJ whole genome shotgun (WGS) entry which is preliminary data.</text>
</comment>
<accession>A0A820P2R6</accession>
<dbReference type="Pfam" id="PF02170">
    <property type="entry name" value="PAZ"/>
    <property type="match status" value="1"/>
</dbReference>
<dbReference type="EMBL" id="CAJOBB010023754">
    <property type="protein sequence ID" value="CAF4395359.1"/>
    <property type="molecule type" value="Genomic_DNA"/>
</dbReference>
<name>A0A820P2R6_9BILA</name>
<protein>
    <recommendedName>
        <fullName evidence="1">PAZ domain-containing protein</fullName>
    </recommendedName>
</protein>
<evidence type="ECO:0000313" key="3">
    <source>
        <dbReference type="Proteomes" id="UP000663868"/>
    </source>
</evidence>
<dbReference type="SUPFAM" id="SSF101690">
    <property type="entry name" value="PAZ domain"/>
    <property type="match status" value="1"/>
</dbReference>
<reference evidence="2" key="1">
    <citation type="submission" date="2021-02" db="EMBL/GenBank/DDBJ databases">
        <authorList>
            <person name="Nowell W R."/>
        </authorList>
    </citation>
    <scope>NUCLEOTIDE SEQUENCE</scope>
</reference>
<evidence type="ECO:0000313" key="2">
    <source>
        <dbReference type="EMBL" id="CAF4395359.1"/>
    </source>
</evidence>
<dbReference type="PANTHER" id="PTHR22891">
    <property type="entry name" value="EUKARYOTIC TRANSLATION INITIATION FACTOR 2C"/>
    <property type="match status" value="1"/>
</dbReference>
<dbReference type="GO" id="GO:0003723">
    <property type="term" value="F:RNA binding"/>
    <property type="evidence" value="ECO:0007669"/>
    <property type="project" value="InterPro"/>
</dbReference>